<evidence type="ECO:0000313" key="1">
    <source>
        <dbReference type="EMBL" id="OWZ19261.1"/>
    </source>
</evidence>
<accession>A0A225WNM1</accession>
<dbReference type="Proteomes" id="UP000198211">
    <property type="component" value="Unassembled WGS sequence"/>
</dbReference>
<reference evidence="2" key="1">
    <citation type="submission" date="2017-03" db="EMBL/GenBank/DDBJ databases">
        <title>Phytopthora megakarya and P. palmivora, two closely related causual agents of cacao black pod achieved similar genome size and gene model numbers by different mechanisms.</title>
        <authorList>
            <person name="Ali S."/>
            <person name="Shao J."/>
            <person name="Larry D.J."/>
            <person name="Kronmiller B."/>
            <person name="Shen D."/>
            <person name="Strem M.D."/>
            <person name="Melnick R.L."/>
            <person name="Guiltinan M.J."/>
            <person name="Tyler B.M."/>
            <person name="Meinhardt L.W."/>
            <person name="Bailey B.A."/>
        </authorList>
    </citation>
    <scope>NUCLEOTIDE SEQUENCE [LARGE SCALE GENOMIC DNA]</scope>
    <source>
        <strain evidence="2">zdho120</strain>
    </source>
</reference>
<comment type="caution">
    <text evidence="1">The sequence shown here is derived from an EMBL/GenBank/DDBJ whole genome shotgun (WGS) entry which is preliminary data.</text>
</comment>
<proteinExistence type="predicted"/>
<keyword evidence="2" id="KW-1185">Reference proteome</keyword>
<dbReference type="AlphaFoldDB" id="A0A225WNM1"/>
<protein>
    <submittedName>
        <fullName evidence="1">Uncharacterized protein</fullName>
    </submittedName>
</protein>
<evidence type="ECO:0000313" key="2">
    <source>
        <dbReference type="Proteomes" id="UP000198211"/>
    </source>
</evidence>
<dbReference type="EMBL" id="NBNE01000464">
    <property type="protein sequence ID" value="OWZ19261.1"/>
    <property type="molecule type" value="Genomic_DNA"/>
</dbReference>
<organism evidence="1 2">
    <name type="scientific">Phytophthora megakarya</name>
    <dbReference type="NCBI Taxonomy" id="4795"/>
    <lineage>
        <taxon>Eukaryota</taxon>
        <taxon>Sar</taxon>
        <taxon>Stramenopiles</taxon>
        <taxon>Oomycota</taxon>
        <taxon>Peronosporomycetes</taxon>
        <taxon>Peronosporales</taxon>
        <taxon>Peronosporaceae</taxon>
        <taxon>Phytophthora</taxon>
    </lineage>
</organism>
<name>A0A225WNM1_9STRA</name>
<sequence>MTVPSRIKKTSIWVKIGLRAFGLGQASVLSIRHIGFYMDVLMEQQEQGIGVMITRHQQQPGNQTIGRRS</sequence>
<gene>
    <name evidence="1" type="ORF">PHMEG_0006511</name>
</gene>